<sequence>MFRGPADIAAQCARQKIPRHPDAFQAAFTLHHIREEIARADPRIFATASAMRDCHAGMSNSITLLPAAAANISVSARAPRHRIANSVAKPRLSVSSEYPFCAAVVELSARLARVLHISSAHKSLATQPSAPILTRQFAET</sequence>
<organism evidence="1 2">
    <name type="scientific">Paracoccus aurantiacus</name>
    <dbReference type="NCBI Taxonomy" id="2599412"/>
    <lineage>
        <taxon>Bacteria</taxon>
        <taxon>Pseudomonadati</taxon>
        <taxon>Pseudomonadota</taxon>
        <taxon>Alphaproteobacteria</taxon>
        <taxon>Rhodobacterales</taxon>
        <taxon>Paracoccaceae</taxon>
        <taxon>Paracoccus</taxon>
    </lineage>
</organism>
<gene>
    <name evidence="1" type="ORF">FQV27_05190</name>
</gene>
<dbReference type="AlphaFoldDB" id="A0A5C6S9M5"/>
<evidence type="ECO:0000313" key="1">
    <source>
        <dbReference type="EMBL" id="TXB71237.1"/>
    </source>
</evidence>
<comment type="caution">
    <text evidence="1">The sequence shown here is derived from an EMBL/GenBank/DDBJ whole genome shotgun (WGS) entry which is preliminary data.</text>
</comment>
<accession>A0A5C6S9M5</accession>
<name>A0A5C6S9M5_9RHOB</name>
<keyword evidence="2" id="KW-1185">Reference proteome</keyword>
<reference evidence="1 2" key="1">
    <citation type="submission" date="2019-08" db="EMBL/GenBank/DDBJ databases">
        <authorList>
            <person name="Ye J."/>
        </authorList>
    </citation>
    <scope>NUCLEOTIDE SEQUENCE [LARGE SCALE GENOMIC DNA]</scope>
    <source>
        <strain evidence="1 2">TK008</strain>
    </source>
</reference>
<proteinExistence type="predicted"/>
<dbReference type="Proteomes" id="UP000321562">
    <property type="component" value="Unassembled WGS sequence"/>
</dbReference>
<dbReference type="EMBL" id="VOPL01000001">
    <property type="protein sequence ID" value="TXB71237.1"/>
    <property type="molecule type" value="Genomic_DNA"/>
</dbReference>
<dbReference type="RefSeq" id="WP_147096735.1">
    <property type="nucleotide sequence ID" value="NZ_JBHUFH010000002.1"/>
</dbReference>
<protein>
    <submittedName>
        <fullName evidence="1">Uncharacterized protein</fullName>
    </submittedName>
</protein>
<evidence type="ECO:0000313" key="2">
    <source>
        <dbReference type="Proteomes" id="UP000321562"/>
    </source>
</evidence>